<dbReference type="EMBL" id="JBHSDC010000022">
    <property type="protein sequence ID" value="MFC4232630.1"/>
    <property type="molecule type" value="Genomic_DNA"/>
</dbReference>
<dbReference type="RefSeq" id="WP_379014559.1">
    <property type="nucleotide sequence ID" value="NZ_JBHSDC010000022.1"/>
</dbReference>
<keyword evidence="2" id="KW-0732">Signal</keyword>
<accession>A0ABV8Q0M8</accession>
<keyword evidence="4" id="KW-1185">Reference proteome</keyword>
<evidence type="ECO:0000256" key="2">
    <source>
        <dbReference type="SAM" id="SignalP"/>
    </source>
</evidence>
<gene>
    <name evidence="3" type="ORF">ACFOW1_12045</name>
</gene>
<evidence type="ECO:0000313" key="4">
    <source>
        <dbReference type="Proteomes" id="UP001595906"/>
    </source>
</evidence>
<evidence type="ECO:0000313" key="3">
    <source>
        <dbReference type="EMBL" id="MFC4232630.1"/>
    </source>
</evidence>
<feature type="signal peptide" evidence="2">
    <location>
        <begin position="1"/>
        <end position="22"/>
    </location>
</feature>
<feature type="compositionally biased region" description="Basic and acidic residues" evidence="1">
    <location>
        <begin position="141"/>
        <end position="170"/>
    </location>
</feature>
<proteinExistence type="predicted"/>
<reference evidence="4" key="1">
    <citation type="journal article" date="2019" name="Int. J. Syst. Evol. Microbiol.">
        <title>The Global Catalogue of Microorganisms (GCM) 10K type strain sequencing project: providing services to taxonomists for standard genome sequencing and annotation.</title>
        <authorList>
            <consortium name="The Broad Institute Genomics Platform"/>
            <consortium name="The Broad Institute Genome Sequencing Center for Infectious Disease"/>
            <person name="Wu L."/>
            <person name="Ma J."/>
        </authorList>
    </citation>
    <scope>NUCLEOTIDE SEQUENCE [LARGE SCALE GENOMIC DNA]</scope>
    <source>
        <strain evidence="4">CECT 8010</strain>
    </source>
</reference>
<feature type="chain" id="PRO_5045062396" evidence="2">
    <location>
        <begin position="23"/>
        <end position="170"/>
    </location>
</feature>
<name>A0ABV8Q0M8_9BACT</name>
<sequence length="170" mass="20289">MKKIIVVMTVALALFATSSSKAQVRFNLGVNIGSQPLWGPVGYDHVEYYYLPDIEAYYNVPRQQYVYRNSSRWIFSNRLPARYSNYDVERGYKVVMNEQRPFEHFDNDRAKYQQFKGYREHQDVIRNSNDSKYFVVKGHPRYNENNRNGDKHDGKEGHQNNDNRRDRDHN</sequence>
<evidence type="ECO:0000256" key="1">
    <source>
        <dbReference type="SAM" id="MobiDB-lite"/>
    </source>
</evidence>
<comment type="caution">
    <text evidence="3">The sequence shown here is derived from an EMBL/GenBank/DDBJ whole genome shotgun (WGS) entry which is preliminary data.</text>
</comment>
<dbReference type="Proteomes" id="UP001595906">
    <property type="component" value="Unassembled WGS sequence"/>
</dbReference>
<organism evidence="3 4">
    <name type="scientific">Parasediminibacterium paludis</name>
    <dbReference type="NCBI Taxonomy" id="908966"/>
    <lineage>
        <taxon>Bacteria</taxon>
        <taxon>Pseudomonadati</taxon>
        <taxon>Bacteroidota</taxon>
        <taxon>Chitinophagia</taxon>
        <taxon>Chitinophagales</taxon>
        <taxon>Chitinophagaceae</taxon>
        <taxon>Parasediminibacterium</taxon>
    </lineage>
</organism>
<protein>
    <submittedName>
        <fullName evidence="3">Uncharacterized protein</fullName>
    </submittedName>
</protein>
<feature type="region of interest" description="Disordered" evidence="1">
    <location>
        <begin position="135"/>
        <end position="170"/>
    </location>
</feature>